<dbReference type="AlphaFoldDB" id="A0A2K9NHQ7"/>
<dbReference type="PANTHER" id="PTHR30151:SF38">
    <property type="entry name" value="ALIPHATIC SULFONATES TRANSPORT PERMEASE PROTEIN SSUC-RELATED"/>
    <property type="match status" value="1"/>
</dbReference>
<dbReference type="CDD" id="cd06261">
    <property type="entry name" value="TM_PBP2"/>
    <property type="match status" value="1"/>
</dbReference>
<evidence type="ECO:0000256" key="1">
    <source>
        <dbReference type="ARBA" id="ARBA00004651"/>
    </source>
</evidence>
<accession>A0A2K9NHQ7</accession>
<gene>
    <name evidence="8" type="ORF">C0V82_20055</name>
</gene>
<dbReference type="RefSeq" id="WP_102114155.1">
    <property type="nucleotide sequence ID" value="NZ_BMGN01000007.1"/>
</dbReference>
<dbReference type="EMBL" id="CP025612">
    <property type="protein sequence ID" value="AUN32622.1"/>
    <property type="molecule type" value="Genomic_DNA"/>
</dbReference>
<keyword evidence="4 7" id="KW-0812">Transmembrane</keyword>
<feature type="transmembrane region" description="Helical" evidence="7">
    <location>
        <begin position="165"/>
        <end position="182"/>
    </location>
</feature>
<evidence type="ECO:0000313" key="8">
    <source>
        <dbReference type="EMBL" id="AUN32622.1"/>
    </source>
</evidence>
<evidence type="ECO:0000256" key="3">
    <source>
        <dbReference type="ARBA" id="ARBA00022475"/>
    </source>
</evidence>
<feature type="transmembrane region" description="Helical" evidence="7">
    <location>
        <begin position="97"/>
        <end position="119"/>
    </location>
</feature>
<feature type="transmembrane region" description="Helical" evidence="7">
    <location>
        <begin position="66"/>
        <end position="85"/>
    </location>
</feature>
<evidence type="ECO:0000256" key="7">
    <source>
        <dbReference type="RuleBase" id="RU363032"/>
    </source>
</evidence>
<comment type="similarity">
    <text evidence="7">Belongs to the binding-protein-dependent transport system permease family.</text>
</comment>
<dbReference type="Proteomes" id="UP000234752">
    <property type="component" value="Chromosome eg_2"/>
</dbReference>
<evidence type="ECO:0000256" key="5">
    <source>
        <dbReference type="ARBA" id="ARBA00022989"/>
    </source>
</evidence>
<keyword evidence="6 7" id="KW-0472">Membrane</keyword>
<reference evidence="8 9" key="1">
    <citation type="submission" date="2017-12" db="EMBL/GenBank/DDBJ databases">
        <title>Genomes of bacteria within cyanobacterial aggregates.</title>
        <authorList>
            <person name="Cai H."/>
        </authorList>
    </citation>
    <scope>NUCLEOTIDE SEQUENCE [LARGE SCALE GENOMIC DNA]</scope>
    <source>
        <strain evidence="8 9">TH16</strain>
    </source>
</reference>
<keyword evidence="2 7" id="KW-0813">Transport</keyword>
<name>A0A2K9NHQ7_9PROT</name>
<dbReference type="Pfam" id="PF00528">
    <property type="entry name" value="BPD_transp_1"/>
    <property type="match status" value="1"/>
</dbReference>
<dbReference type="InterPro" id="IPR000515">
    <property type="entry name" value="MetI-like"/>
</dbReference>
<dbReference type="SUPFAM" id="SSF161098">
    <property type="entry name" value="MetI-like"/>
    <property type="match status" value="1"/>
</dbReference>
<dbReference type="GO" id="GO:0055085">
    <property type="term" value="P:transmembrane transport"/>
    <property type="evidence" value="ECO:0007669"/>
    <property type="project" value="InterPro"/>
</dbReference>
<evidence type="ECO:0000256" key="6">
    <source>
        <dbReference type="ARBA" id="ARBA00023136"/>
    </source>
</evidence>
<evidence type="ECO:0000256" key="2">
    <source>
        <dbReference type="ARBA" id="ARBA00022448"/>
    </source>
</evidence>
<protein>
    <submittedName>
        <fullName evidence="8">ABC transporter permease</fullName>
    </submittedName>
</protein>
<evidence type="ECO:0000313" key="9">
    <source>
        <dbReference type="Proteomes" id="UP000234752"/>
    </source>
</evidence>
<proteinExistence type="inferred from homology"/>
<dbReference type="KEGG" id="ncb:C0V82_20055"/>
<dbReference type="PROSITE" id="PS50928">
    <property type="entry name" value="ABC_TM1"/>
    <property type="match status" value="1"/>
</dbReference>
<dbReference type="PANTHER" id="PTHR30151">
    <property type="entry name" value="ALKANE SULFONATE ABC TRANSPORTER-RELATED, MEMBRANE SUBUNIT"/>
    <property type="match status" value="1"/>
</dbReference>
<organism evidence="8 9">
    <name type="scientific">Niveispirillum cyanobacteriorum</name>
    <dbReference type="NCBI Taxonomy" id="1612173"/>
    <lineage>
        <taxon>Bacteria</taxon>
        <taxon>Pseudomonadati</taxon>
        <taxon>Pseudomonadota</taxon>
        <taxon>Alphaproteobacteria</taxon>
        <taxon>Rhodospirillales</taxon>
        <taxon>Azospirillaceae</taxon>
        <taxon>Niveispirillum</taxon>
    </lineage>
</organism>
<feature type="transmembrane region" description="Helical" evidence="7">
    <location>
        <begin position="218"/>
        <end position="235"/>
    </location>
</feature>
<dbReference type="GO" id="GO:0005886">
    <property type="term" value="C:plasma membrane"/>
    <property type="evidence" value="ECO:0007669"/>
    <property type="project" value="UniProtKB-SubCell"/>
</dbReference>
<sequence length="252" mass="26959">MRSTLQQRLLPLLVPGLILAAWLAATSGDDFTAQVLVPPVAVLDSFNELLASGELADHLRASLSRLLLGFGIGSGLGLGFGILLARSALVNDFAGPFFQAVRQVPSIAFLPMLILLLGVDEGFKLAIVAKAAFFPVALATHDAVKGISKGWLEVAAIYRLSPIRVLFRLILPATVPPVLTGLRLGLTRAWIVLVAAELMAAENGIGQMMEMGRQMFRIDTVMVGVALTGLIGFALDQGVRLAERRLVRWKAV</sequence>
<keyword evidence="9" id="KW-1185">Reference proteome</keyword>
<dbReference type="OrthoDB" id="9799271at2"/>
<dbReference type="InterPro" id="IPR035906">
    <property type="entry name" value="MetI-like_sf"/>
</dbReference>
<keyword evidence="5 7" id="KW-1133">Transmembrane helix</keyword>
<comment type="subcellular location">
    <subcellularLocation>
        <location evidence="1 7">Cell membrane</location>
        <topology evidence="1 7">Multi-pass membrane protein</topology>
    </subcellularLocation>
</comment>
<keyword evidence="3" id="KW-1003">Cell membrane</keyword>
<evidence type="ECO:0000256" key="4">
    <source>
        <dbReference type="ARBA" id="ARBA00022692"/>
    </source>
</evidence>
<dbReference type="Gene3D" id="1.10.3720.10">
    <property type="entry name" value="MetI-like"/>
    <property type="match status" value="1"/>
</dbReference>